<comment type="similarity">
    <text evidence="1 3">Belongs to the short-chain dehydrogenases/reductases (SDR) family.</text>
</comment>
<dbReference type="GO" id="GO:0016491">
    <property type="term" value="F:oxidoreductase activity"/>
    <property type="evidence" value="ECO:0007669"/>
    <property type="project" value="UniProtKB-KW"/>
</dbReference>
<evidence type="ECO:0000313" key="5">
    <source>
        <dbReference type="Proteomes" id="UP000193986"/>
    </source>
</evidence>
<proteinExistence type="inferred from homology"/>
<dbReference type="Gene3D" id="3.40.50.720">
    <property type="entry name" value="NAD(P)-binding Rossmann-like Domain"/>
    <property type="match status" value="1"/>
</dbReference>
<dbReference type="InterPro" id="IPR036291">
    <property type="entry name" value="NAD(P)-bd_dom_sf"/>
</dbReference>
<dbReference type="SUPFAM" id="SSF51735">
    <property type="entry name" value="NAD(P)-binding Rossmann-fold domains"/>
    <property type="match status" value="1"/>
</dbReference>
<dbReference type="CDD" id="cd05233">
    <property type="entry name" value="SDR_c"/>
    <property type="match status" value="1"/>
</dbReference>
<reference evidence="4 5" key="1">
    <citation type="submission" date="2016-07" db="EMBL/GenBank/DDBJ databases">
        <title>Pervasive Adenine N6-methylation of Active Genes in Fungi.</title>
        <authorList>
            <consortium name="DOE Joint Genome Institute"/>
            <person name="Mondo S.J."/>
            <person name="Dannebaum R.O."/>
            <person name="Kuo R.C."/>
            <person name="Labutti K."/>
            <person name="Haridas S."/>
            <person name="Kuo A."/>
            <person name="Salamov A."/>
            <person name="Ahrendt S.R."/>
            <person name="Lipzen A."/>
            <person name="Sullivan W."/>
            <person name="Andreopoulos W.B."/>
            <person name="Clum A."/>
            <person name="Lindquist E."/>
            <person name="Daum C."/>
            <person name="Ramamoorthy G.K."/>
            <person name="Gryganskyi A."/>
            <person name="Culley D."/>
            <person name="Magnuson J.K."/>
            <person name="James T.Y."/>
            <person name="O'Malley M.A."/>
            <person name="Stajich J.E."/>
            <person name="Spatafora J.W."/>
            <person name="Visel A."/>
            <person name="Grigoriev I.V."/>
        </authorList>
    </citation>
    <scope>NUCLEOTIDE SEQUENCE [LARGE SCALE GENOMIC DNA]</scope>
    <source>
        <strain evidence="4 5">68-887.2</strain>
    </source>
</reference>
<evidence type="ECO:0000256" key="2">
    <source>
        <dbReference type="ARBA" id="ARBA00023002"/>
    </source>
</evidence>
<dbReference type="Proteomes" id="UP000193986">
    <property type="component" value="Unassembled WGS sequence"/>
</dbReference>
<organism evidence="4 5">
    <name type="scientific">Naematelia encephala</name>
    <dbReference type="NCBI Taxonomy" id="71784"/>
    <lineage>
        <taxon>Eukaryota</taxon>
        <taxon>Fungi</taxon>
        <taxon>Dikarya</taxon>
        <taxon>Basidiomycota</taxon>
        <taxon>Agaricomycotina</taxon>
        <taxon>Tremellomycetes</taxon>
        <taxon>Tremellales</taxon>
        <taxon>Naemateliaceae</taxon>
        <taxon>Naematelia</taxon>
    </lineage>
</organism>
<comment type="caution">
    <text evidence="4">The sequence shown here is derived from an EMBL/GenBank/DDBJ whole genome shotgun (WGS) entry which is preliminary data.</text>
</comment>
<dbReference type="PANTHER" id="PTHR43669">
    <property type="entry name" value="5-KETO-D-GLUCONATE 5-REDUCTASE"/>
    <property type="match status" value="1"/>
</dbReference>
<dbReference type="EMBL" id="MCFC01000012">
    <property type="protein sequence ID" value="ORY32016.1"/>
    <property type="molecule type" value="Genomic_DNA"/>
</dbReference>
<keyword evidence="2" id="KW-0560">Oxidoreductase</keyword>
<dbReference type="PRINTS" id="PR00081">
    <property type="entry name" value="GDHRDH"/>
</dbReference>
<evidence type="ECO:0000313" key="4">
    <source>
        <dbReference type="EMBL" id="ORY32016.1"/>
    </source>
</evidence>
<dbReference type="AlphaFoldDB" id="A0A1Y2BBD6"/>
<dbReference type="PANTHER" id="PTHR43669:SF3">
    <property type="entry name" value="ALCOHOL DEHYDROGENASE, PUTATIVE (AFU_ORTHOLOGUE AFUA_3G03445)-RELATED"/>
    <property type="match status" value="1"/>
</dbReference>
<dbReference type="STRING" id="71784.A0A1Y2BBD6"/>
<name>A0A1Y2BBD6_9TREE</name>
<dbReference type="PRINTS" id="PR00080">
    <property type="entry name" value="SDRFAMILY"/>
</dbReference>
<dbReference type="InterPro" id="IPR002347">
    <property type="entry name" value="SDR_fam"/>
</dbReference>
<dbReference type="Pfam" id="PF00106">
    <property type="entry name" value="adh_short"/>
    <property type="match status" value="1"/>
</dbReference>
<sequence>MSDTMTSHGSKQQGIALITGASSGIGRAASGPDTAAIALTSCGWTCILSGRREAELERTAELAAEARNKRYPGDTSRPLCVPGDLTDASNITSLFMTVKTVFGRLDLLFNNAGIGSPKVPLQHLPIESFDQLININIRVPFLCTQEAFRIMTTQSPQGGRIINNGSVSSTTPRPLSAPYTLSKHAISGLTKSTALDGRKYDIACCQIDIGNALSVMSSAKAAGVQQANGNVEEEPTFEVDYAGEAVAYMASLPLHVNVFNQTLMATHMPFVGRG</sequence>
<keyword evidence="5" id="KW-1185">Reference proteome</keyword>
<evidence type="ECO:0000256" key="1">
    <source>
        <dbReference type="ARBA" id="ARBA00006484"/>
    </source>
</evidence>
<protein>
    <submittedName>
        <fullName evidence="4">Short-chain dehydrogenase/reductase SDR</fullName>
    </submittedName>
</protein>
<dbReference type="OrthoDB" id="1933717at2759"/>
<evidence type="ECO:0000256" key="3">
    <source>
        <dbReference type="RuleBase" id="RU000363"/>
    </source>
</evidence>
<accession>A0A1Y2BBD6</accession>
<gene>
    <name evidence="4" type="ORF">BCR39DRAFT_593290</name>
</gene>
<dbReference type="InParanoid" id="A0A1Y2BBD6"/>